<feature type="binding site" evidence="9">
    <location>
        <position position="159"/>
    </location>
    <ligand>
        <name>substrate</name>
    </ligand>
</feature>
<feature type="binding site" evidence="9">
    <location>
        <begin position="226"/>
        <end position="229"/>
    </location>
    <ligand>
        <name>substrate</name>
    </ligand>
</feature>
<comment type="caution">
    <text evidence="9">Lacks conserved residue(s) required for the propagation of feature annotation.</text>
</comment>
<dbReference type="EC" id="2.1.1.33" evidence="9"/>
<dbReference type="RefSeq" id="WP_062634541.1">
    <property type="nucleotide sequence ID" value="NZ_FCOG02000012.1"/>
</dbReference>
<feature type="region of interest" description="Disordered" evidence="10">
    <location>
        <begin position="1"/>
        <end position="28"/>
    </location>
</feature>
<dbReference type="Proteomes" id="UP000219522">
    <property type="component" value="Unassembled WGS sequence"/>
</dbReference>
<organism evidence="11 12">
    <name type="scientific">Caballeronia arationis</name>
    <dbReference type="NCBI Taxonomy" id="1777142"/>
    <lineage>
        <taxon>Bacteria</taxon>
        <taxon>Pseudomonadati</taxon>
        <taxon>Pseudomonadota</taxon>
        <taxon>Betaproteobacteria</taxon>
        <taxon>Burkholderiales</taxon>
        <taxon>Burkholderiaceae</taxon>
        <taxon>Caballeronia</taxon>
    </lineage>
</organism>
<protein>
    <recommendedName>
        <fullName evidence="9">tRNA (guanine-N(7)-)-methyltransferase</fullName>
        <ecNumber evidence="9">2.1.1.33</ecNumber>
    </recommendedName>
    <alternativeName>
        <fullName evidence="9">tRNA (guanine(46)-N(7))-methyltransferase</fullName>
    </alternativeName>
    <alternativeName>
        <fullName evidence="9">tRNA(m7G46)-methyltransferase</fullName>
    </alternativeName>
</protein>
<dbReference type="PANTHER" id="PTHR23417">
    <property type="entry name" value="3-DEOXY-D-MANNO-OCTULOSONIC-ACID TRANSFERASE/TRNA GUANINE-N 7 - -METHYLTRANSFERASE"/>
    <property type="match status" value="1"/>
</dbReference>
<reference evidence="11 12" key="1">
    <citation type="submission" date="2017-09" db="EMBL/GenBank/DDBJ databases">
        <authorList>
            <person name="Varghese N."/>
            <person name="Submissions S."/>
        </authorList>
    </citation>
    <scope>NUCLEOTIDE SEQUENCE [LARGE SCALE GENOMIC DNA]</scope>
    <source>
        <strain evidence="11 12">OK806</strain>
    </source>
</reference>
<dbReference type="GO" id="GO:0043527">
    <property type="term" value="C:tRNA methyltransferase complex"/>
    <property type="evidence" value="ECO:0007669"/>
    <property type="project" value="TreeGrafter"/>
</dbReference>
<evidence type="ECO:0000256" key="7">
    <source>
        <dbReference type="ARBA" id="ARBA00060552"/>
    </source>
</evidence>
<evidence type="ECO:0000256" key="3">
    <source>
        <dbReference type="ARBA" id="ARBA00022603"/>
    </source>
</evidence>
<dbReference type="FunFam" id="3.40.50.150:FF:000035">
    <property type="entry name" value="tRNA (guanine-N(7)-)-methyltransferase"/>
    <property type="match status" value="1"/>
</dbReference>
<dbReference type="EMBL" id="OCSU01000002">
    <property type="protein sequence ID" value="SOE82308.1"/>
    <property type="molecule type" value="Genomic_DNA"/>
</dbReference>
<dbReference type="CDD" id="cd02440">
    <property type="entry name" value="AdoMet_MTases"/>
    <property type="match status" value="1"/>
</dbReference>
<feature type="binding site" evidence="9">
    <location>
        <position position="191"/>
    </location>
    <ligand>
        <name>substrate</name>
    </ligand>
</feature>
<evidence type="ECO:0000313" key="11">
    <source>
        <dbReference type="EMBL" id="SOE82308.1"/>
    </source>
</evidence>
<feature type="binding site" evidence="9">
    <location>
        <position position="80"/>
    </location>
    <ligand>
        <name>S-adenosyl-L-methionine</name>
        <dbReference type="ChEBI" id="CHEBI:59789"/>
    </ligand>
</feature>
<dbReference type="PANTHER" id="PTHR23417:SF14">
    <property type="entry name" value="PENTACOTRIPEPTIDE-REPEAT REGION OF PRORP DOMAIN-CONTAINING PROTEIN"/>
    <property type="match status" value="1"/>
</dbReference>
<dbReference type="Gene3D" id="3.40.50.150">
    <property type="entry name" value="Vaccinia Virus protein VP39"/>
    <property type="match status" value="1"/>
</dbReference>
<dbReference type="HAMAP" id="MF_01057">
    <property type="entry name" value="tRNA_methyltr_TrmB"/>
    <property type="match status" value="1"/>
</dbReference>
<feature type="binding site" evidence="9">
    <location>
        <position position="132"/>
    </location>
    <ligand>
        <name>S-adenosyl-L-methionine</name>
        <dbReference type="ChEBI" id="CHEBI:59789"/>
    </ligand>
</feature>
<evidence type="ECO:0000256" key="4">
    <source>
        <dbReference type="ARBA" id="ARBA00022679"/>
    </source>
</evidence>
<proteinExistence type="inferred from homology"/>
<accession>A0A7Z7IAV7</accession>
<sequence length="247" mass="27801">MTHDPRDEAADEDVQDAPPADGTNPLHRRRIRSFVTRAGRVSTGQRRALDEFGPRFVVPYAANTLDWDAVFGRRAPRVLEIGFGMGATTAEIAATRPGDDFLGVEVHEPGIGALLKLIGEEGLTNIRIVQHDAVEVLEHMIAPESLDGVHIYFPDPWHKARHHKRRLIQPKFVAHLVSRLKPGGYIHLATDWQNYAEQMLEVLSAETALENTADGYAPRPDYRPVTKFERRGIKLGHGVWDLVFKRR</sequence>
<keyword evidence="12" id="KW-1185">Reference proteome</keyword>
<dbReference type="Pfam" id="PF02390">
    <property type="entry name" value="Methyltransf_4"/>
    <property type="match status" value="1"/>
</dbReference>
<comment type="similarity">
    <text evidence="8 9">Belongs to the class I-like SAM-binding methyltransferase superfamily. TrmB family.</text>
</comment>
<comment type="pathway">
    <text evidence="7 9">tRNA modification; N(7)-methylguanine-tRNA biosynthesis.</text>
</comment>
<dbReference type="SUPFAM" id="SSF53335">
    <property type="entry name" value="S-adenosyl-L-methionine-dependent methyltransferases"/>
    <property type="match status" value="1"/>
</dbReference>
<comment type="caution">
    <text evidence="11">The sequence shown here is derived from an EMBL/GenBank/DDBJ whole genome shotgun (WGS) entry which is preliminary data.</text>
</comment>
<evidence type="ECO:0000256" key="2">
    <source>
        <dbReference type="ARBA" id="ARBA00003015"/>
    </source>
</evidence>
<dbReference type="InterPro" id="IPR003358">
    <property type="entry name" value="tRNA_(Gua-N-7)_MeTrfase_Trmb"/>
</dbReference>
<evidence type="ECO:0000256" key="8">
    <source>
        <dbReference type="ARBA" id="ARBA00060767"/>
    </source>
</evidence>
<keyword evidence="5 9" id="KW-0949">S-adenosyl-L-methionine</keyword>
<dbReference type="UniPathway" id="UPA00989"/>
<keyword evidence="4 9" id="KW-0808">Transferase</keyword>
<comment type="function">
    <text evidence="2 9">Catalyzes the formation of N(7)-methylguanine at position 46 (m7G46) in tRNA.</text>
</comment>
<dbReference type="InterPro" id="IPR055361">
    <property type="entry name" value="tRNA_methyltr_TrmB_bact"/>
</dbReference>
<gene>
    <name evidence="9" type="primary">trmB</name>
    <name evidence="11" type="ORF">SAMN05446927_5626</name>
</gene>
<dbReference type="OrthoDB" id="9802090at2"/>
<keyword evidence="6 9" id="KW-0819">tRNA processing</keyword>
<evidence type="ECO:0000256" key="9">
    <source>
        <dbReference type="HAMAP-Rule" id="MF_01057"/>
    </source>
</evidence>
<dbReference type="GO" id="GO:0008176">
    <property type="term" value="F:tRNA (guanine(46)-N7)-methyltransferase activity"/>
    <property type="evidence" value="ECO:0007669"/>
    <property type="project" value="UniProtKB-UniRule"/>
</dbReference>
<name>A0A7Z7IAV7_9BURK</name>
<evidence type="ECO:0000256" key="10">
    <source>
        <dbReference type="SAM" id="MobiDB-lite"/>
    </source>
</evidence>
<feature type="binding site" evidence="9">
    <location>
        <position position="155"/>
    </location>
    <ligand>
        <name>S-adenosyl-L-methionine</name>
        <dbReference type="ChEBI" id="CHEBI:59789"/>
    </ligand>
</feature>
<dbReference type="PROSITE" id="PS51625">
    <property type="entry name" value="SAM_MT_TRMB"/>
    <property type="match status" value="1"/>
</dbReference>
<evidence type="ECO:0000256" key="1">
    <source>
        <dbReference type="ARBA" id="ARBA00000142"/>
    </source>
</evidence>
<evidence type="ECO:0000256" key="5">
    <source>
        <dbReference type="ARBA" id="ARBA00022691"/>
    </source>
</evidence>
<dbReference type="NCBIfam" id="TIGR00091">
    <property type="entry name" value="tRNA (guanosine(46)-N7)-methyltransferase TrmB"/>
    <property type="match status" value="1"/>
</dbReference>
<evidence type="ECO:0000256" key="6">
    <source>
        <dbReference type="ARBA" id="ARBA00022694"/>
    </source>
</evidence>
<keyword evidence="3 9" id="KW-0489">Methyltransferase</keyword>
<dbReference type="InterPro" id="IPR029063">
    <property type="entry name" value="SAM-dependent_MTases_sf"/>
</dbReference>
<feature type="binding site" evidence="9">
    <location>
        <position position="105"/>
    </location>
    <ligand>
        <name>S-adenosyl-L-methionine</name>
        <dbReference type="ChEBI" id="CHEBI:59789"/>
    </ligand>
</feature>
<dbReference type="AlphaFoldDB" id="A0A7Z7IAV7"/>
<evidence type="ECO:0000313" key="12">
    <source>
        <dbReference type="Proteomes" id="UP000219522"/>
    </source>
</evidence>
<comment type="catalytic activity">
    <reaction evidence="1 9">
        <text>guanosine(46) in tRNA + S-adenosyl-L-methionine = N(7)-methylguanosine(46) in tRNA + S-adenosyl-L-homocysteine</text>
        <dbReference type="Rhea" id="RHEA:42708"/>
        <dbReference type="Rhea" id="RHEA-COMP:10188"/>
        <dbReference type="Rhea" id="RHEA-COMP:10189"/>
        <dbReference type="ChEBI" id="CHEBI:57856"/>
        <dbReference type="ChEBI" id="CHEBI:59789"/>
        <dbReference type="ChEBI" id="CHEBI:74269"/>
        <dbReference type="ChEBI" id="CHEBI:74480"/>
        <dbReference type="EC" id="2.1.1.33"/>
    </reaction>
</comment>